<evidence type="ECO:0000313" key="6">
    <source>
        <dbReference type="Proteomes" id="UP000002430"/>
    </source>
</evidence>
<dbReference type="eggNOG" id="COG1475">
    <property type="taxonomic scope" value="Bacteria"/>
</dbReference>
<dbReference type="InterPro" id="IPR001387">
    <property type="entry name" value="Cro/C1-type_HTH"/>
</dbReference>
<evidence type="ECO:0000256" key="3">
    <source>
        <dbReference type="ARBA" id="ARBA00023125"/>
    </source>
</evidence>
<dbReference type="PANTHER" id="PTHR33375">
    <property type="entry name" value="CHROMOSOME-PARTITIONING PROTEIN PARB-RELATED"/>
    <property type="match status" value="1"/>
</dbReference>
<dbReference type="Gene3D" id="3.90.1530.30">
    <property type="match status" value="1"/>
</dbReference>
<accession>Q1MQ58</accession>
<dbReference type="PANTHER" id="PTHR33375:SF1">
    <property type="entry name" value="CHROMOSOME-PARTITIONING PROTEIN PARB-RELATED"/>
    <property type="match status" value="1"/>
</dbReference>
<dbReference type="SUPFAM" id="SSF110849">
    <property type="entry name" value="ParB/Sulfiredoxin"/>
    <property type="match status" value="1"/>
</dbReference>
<dbReference type="Pfam" id="PF02195">
    <property type="entry name" value="ParB_N"/>
    <property type="match status" value="1"/>
</dbReference>
<evidence type="ECO:0000256" key="2">
    <source>
        <dbReference type="ARBA" id="ARBA00022829"/>
    </source>
</evidence>
<sequence>MATQERGLGRGLDILFGNTSPEVEQDHIKKHSKDGLVLPSITKLPIAILRPSSSQPRKSFDKNALEELVLSIKNQGVVQPILVRPYREQSSIRYEIVAGERRWRAAKLAGLVDVPVYIKELNDEDVLTIALIENLQREDLNPIEEALAIESLRKKLSLSQDELAHRLGRSRSAIANTLRLLHLTPEVQEGLCNHTISSGHARALLALSDMELQQVLYKAICCNQLSVRDVETSVTYWKKNGVLPPSISGITKDTVKVKQKERSERLKNVVNTLRFNLHPKVTISGSECMGRITIPYDSQEQFTTILLKLGINASDTIDT</sequence>
<dbReference type="Proteomes" id="UP000002430">
    <property type="component" value="Chromosome"/>
</dbReference>
<dbReference type="InterPro" id="IPR041468">
    <property type="entry name" value="HTH_ParB/Spo0J"/>
</dbReference>
<evidence type="ECO:0000256" key="1">
    <source>
        <dbReference type="ARBA" id="ARBA00006295"/>
    </source>
</evidence>
<dbReference type="GO" id="GO:0007059">
    <property type="term" value="P:chromosome segregation"/>
    <property type="evidence" value="ECO:0007669"/>
    <property type="project" value="UniProtKB-KW"/>
</dbReference>
<gene>
    <name evidence="5" type="primary">spo0J</name>
    <name evidence="5" type="ordered locus">LI0815</name>
</gene>
<dbReference type="FunFam" id="3.90.1530.30:FF:000001">
    <property type="entry name" value="Chromosome partitioning protein ParB"/>
    <property type="match status" value="1"/>
</dbReference>
<dbReference type="STRING" id="363253.LI0815"/>
<dbReference type="InterPro" id="IPR003115">
    <property type="entry name" value="ParB_N"/>
</dbReference>
<dbReference type="InterPro" id="IPR004437">
    <property type="entry name" value="ParB/RepB/Spo0J"/>
</dbReference>
<dbReference type="Pfam" id="PF17762">
    <property type="entry name" value="HTH_ParB"/>
    <property type="match status" value="1"/>
</dbReference>
<keyword evidence="3" id="KW-0238">DNA-binding</keyword>
<evidence type="ECO:0000313" key="5">
    <source>
        <dbReference type="EMBL" id="CAJ54869.1"/>
    </source>
</evidence>
<dbReference type="InterPro" id="IPR036086">
    <property type="entry name" value="ParB/Sulfiredoxin_sf"/>
</dbReference>
<dbReference type="GO" id="GO:0005694">
    <property type="term" value="C:chromosome"/>
    <property type="evidence" value="ECO:0007669"/>
    <property type="project" value="TreeGrafter"/>
</dbReference>
<dbReference type="HOGENOM" id="CLU_023853_0_0_7"/>
<dbReference type="FunFam" id="1.10.10.2830:FF:000001">
    <property type="entry name" value="Chromosome partitioning protein ParB"/>
    <property type="match status" value="1"/>
</dbReference>
<comment type="similarity">
    <text evidence="1">Belongs to the ParB family.</text>
</comment>
<name>Q1MQ58_LAWIP</name>
<dbReference type="InterPro" id="IPR050336">
    <property type="entry name" value="Chromosome_partition/occlusion"/>
</dbReference>
<evidence type="ECO:0000259" key="4">
    <source>
        <dbReference type="PROSITE" id="PS50943"/>
    </source>
</evidence>
<organism evidence="5 6">
    <name type="scientific">Lawsonia intracellularis (strain PHE/MN1-00)</name>
    <dbReference type="NCBI Taxonomy" id="363253"/>
    <lineage>
        <taxon>Bacteria</taxon>
        <taxon>Pseudomonadati</taxon>
        <taxon>Thermodesulfobacteriota</taxon>
        <taxon>Desulfovibrionia</taxon>
        <taxon>Desulfovibrionales</taxon>
        <taxon>Desulfovibrionaceae</taxon>
        <taxon>Lawsonia</taxon>
    </lineage>
</organism>
<dbReference type="KEGG" id="lip:LI0815"/>
<dbReference type="RefSeq" id="WP_011526898.1">
    <property type="nucleotide sequence ID" value="NC_008011.1"/>
</dbReference>
<dbReference type="NCBIfam" id="TIGR00180">
    <property type="entry name" value="parB_part"/>
    <property type="match status" value="1"/>
</dbReference>
<proteinExistence type="inferred from homology"/>
<feature type="domain" description="HTH cro/C1-type" evidence="4">
    <location>
        <begin position="149"/>
        <end position="176"/>
    </location>
</feature>
<dbReference type="CDD" id="cd16393">
    <property type="entry name" value="SPO0J_N"/>
    <property type="match status" value="1"/>
</dbReference>
<keyword evidence="6" id="KW-1185">Reference proteome</keyword>
<dbReference type="OrthoDB" id="9802051at2"/>
<protein>
    <submittedName>
        <fullName evidence="5">Predicted transcriptional regulators</fullName>
    </submittedName>
</protein>
<dbReference type="SMART" id="SM00470">
    <property type="entry name" value="ParB"/>
    <property type="match status" value="1"/>
</dbReference>
<dbReference type="Gene3D" id="1.10.10.2830">
    <property type="match status" value="1"/>
</dbReference>
<dbReference type="PROSITE" id="PS50943">
    <property type="entry name" value="HTH_CROC1"/>
    <property type="match status" value="1"/>
</dbReference>
<dbReference type="AlphaFoldDB" id="Q1MQ58"/>
<dbReference type="CDD" id="cd00093">
    <property type="entry name" value="HTH_XRE"/>
    <property type="match status" value="1"/>
</dbReference>
<reference evidence="5 6" key="1">
    <citation type="submission" date="2005-11" db="EMBL/GenBank/DDBJ databases">
        <title>The complete genome sequence of Lawsonia intracellularis: the causative agent of proliferative enteropathy.</title>
        <authorList>
            <person name="Kaur K."/>
            <person name="Zhang Q."/>
            <person name="Beckler D."/>
            <person name="Munir S."/>
            <person name="Li L."/>
            <person name="Kinsley K."/>
            <person name="Herron L."/>
            <person name="Peterson A."/>
            <person name="May B."/>
            <person name="Singh S."/>
            <person name="Gebhart C."/>
            <person name="Kapur V."/>
        </authorList>
    </citation>
    <scope>NUCLEOTIDE SEQUENCE [LARGE SCALE GENOMIC DNA]</scope>
    <source>
        <strain evidence="5 6">PHE/MN1-00</strain>
    </source>
</reference>
<dbReference type="SUPFAM" id="SSF109709">
    <property type="entry name" value="KorB DNA-binding domain-like"/>
    <property type="match status" value="1"/>
</dbReference>
<dbReference type="EMBL" id="AM180252">
    <property type="protein sequence ID" value="CAJ54869.1"/>
    <property type="molecule type" value="Genomic_DNA"/>
</dbReference>
<keyword evidence="2" id="KW-0159">Chromosome partition</keyword>
<dbReference type="GO" id="GO:0003677">
    <property type="term" value="F:DNA binding"/>
    <property type="evidence" value="ECO:0007669"/>
    <property type="project" value="UniProtKB-KW"/>
</dbReference>